<dbReference type="PANTHER" id="PTHR11079:SF202">
    <property type="entry name" value="TRNA-SPECIFIC ADENOSINE DEAMINASE"/>
    <property type="match status" value="1"/>
</dbReference>
<accession>A0A133PQI9</accession>
<dbReference type="PANTHER" id="PTHR11079">
    <property type="entry name" value="CYTOSINE DEAMINASE FAMILY MEMBER"/>
    <property type="match status" value="1"/>
</dbReference>
<sequence>MEIKFMKEALRYGRRSLLSDDVPIGCVVVKNNKIIGYGYNKKEDLKNPTAHAEIMAISMAARHLNSYHLEGCDIYVTLEPCLMCVGAILNARIKNLYFGARNKRFGAVVSHQKIEKLITNHRINYEYGILERECASLITGFFSDLRKRSK</sequence>
<dbReference type="Gene3D" id="3.40.140.10">
    <property type="entry name" value="Cytidine Deaminase, domain 2"/>
    <property type="match status" value="1"/>
</dbReference>
<evidence type="ECO:0000313" key="11">
    <source>
        <dbReference type="Proteomes" id="UP000070174"/>
    </source>
</evidence>
<comment type="function">
    <text evidence="8">Catalyzes the deamination of adenosine to inosine at the wobble position 34 of tRNA(Arg2).</text>
</comment>
<keyword evidence="5 8" id="KW-0378">Hydrolase</keyword>
<evidence type="ECO:0000256" key="6">
    <source>
        <dbReference type="ARBA" id="ARBA00022833"/>
    </source>
</evidence>
<dbReference type="GO" id="GO:0002100">
    <property type="term" value="P:tRNA wobble adenosine to inosine editing"/>
    <property type="evidence" value="ECO:0007669"/>
    <property type="project" value="UniProtKB-UniRule"/>
</dbReference>
<reference evidence="10 11" key="1">
    <citation type="submission" date="2016-01" db="EMBL/GenBank/DDBJ databases">
        <authorList>
            <person name="Oliw E.H."/>
        </authorList>
    </citation>
    <scope>NUCLEOTIDE SEQUENCE [LARGE SCALE GENOMIC DNA]</scope>
    <source>
        <strain evidence="10 11">CMW7756A</strain>
    </source>
</reference>
<dbReference type="InterPro" id="IPR028883">
    <property type="entry name" value="tRNA_aden_deaminase"/>
</dbReference>
<evidence type="ECO:0000256" key="8">
    <source>
        <dbReference type="HAMAP-Rule" id="MF_00972"/>
    </source>
</evidence>
<feature type="domain" description="CMP/dCMP-type deaminase" evidence="9">
    <location>
        <begin position="1"/>
        <end position="110"/>
    </location>
</feature>
<feature type="binding site" evidence="8">
    <location>
        <position position="84"/>
    </location>
    <ligand>
        <name>Zn(2+)</name>
        <dbReference type="ChEBI" id="CHEBI:29105"/>
        <note>catalytic</note>
    </ligand>
</feature>
<gene>
    <name evidence="8" type="primary">tadA</name>
    <name evidence="10" type="ORF">HMPREF3229_00690</name>
</gene>
<organism evidence="10">
    <name type="scientific">Peptoniphilus harei</name>
    <dbReference type="NCBI Taxonomy" id="54005"/>
    <lineage>
        <taxon>Bacteria</taxon>
        <taxon>Bacillati</taxon>
        <taxon>Bacillota</taxon>
        <taxon>Tissierellia</taxon>
        <taxon>Tissierellales</taxon>
        <taxon>Peptoniphilaceae</taxon>
        <taxon>Peptoniphilus</taxon>
    </lineage>
</organism>
<dbReference type="GO" id="GO:0008270">
    <property type="term" value="F:zinc ion binding"/>
    <property type="evidence" value="ECO:0007669"/>
    <property type="project" value="UniProtKB-UniRule"/>
</dbReference>
<dbReference type="GO" id="GO:0052717">
    <property type="term" value="F:tRNA-specific adenosine-34 deaminase activity"/>
    <property type="evidence" value="ECO:0007669"/>
    <property type="project" value="UniProtKB-UniRule"/>
</dbReference>
<dbReference type="EC" id="3.5.4.33" evidence="8"/>
<evidence type="ECO:0000256" key="2">
    <source>
        <dbReference type="ARBA" id="ARBA00011738"/>
    </source>
</evidence>
<dbReference type="Proteomes" id="UP000070174">
    <property type="component" value="Unassembled WGS sequence"/>
</dbReference>
<comment type="catalytic activity">
    <reaction evidence="7 8">
        <text>adenosine(34) in tRNA + H2O + H(+) = inosine(34) in tRNA + NH4(+)</text>
        <dbReference type="Rhea" id="RHEA:43168"/>
        <dbReference type="Rhea" id="RHEA-COMP:10373"/>
        <dbReference type="Rhea" id="RHEA-COMP:10374"/>
        <dbReference type="ChEBI" id="CHEBI:15377"/>
        <dbReference type="ChEBI" id="CHEBI:15378"/>
        <dbReference type="ChEBI" id="CHEBI:28938"/>
        <dbReference type="ChEBI" id="CHEBI:74411"/>
        <dbReference type="ChEBI" id="CHEBI:82852"/>
        <dbReference type="EC" id="3.5.4.33"/>
    </reaction>
</comment>
<dbReference type="HAMAP" id="MF_00972">
    <property type="entry name" value="tRNA_aden_deaminase"/>
    <property type="match status" value="1"/>
</dbReference>
<protein>
    <recommendedName>
        <fullName evidence="8">tRNA-specific adenosine deaminase</fullName>
        <ecNumber evidence="8">3.5.4.33</ecNumber>
    </recommendedName>
</protein>
<dbReference type="InterPro" id="IPR016192">
    <property type="entry name" value="APOBEC/CMP_deaminase_Zn-bd"/>
</dbReference>
<dbReference type="PROSITE" id="PS51747">
    <property type="entry name" value="CYT_DCMP_DEAMINASES_2"/>
    <property type="match status" value="1"/>
</dbReference>
<evidence type="ECO:0000256" key="5">
    <source>
        <dbReference type="ARBA" id="ARBA00022801"/>
    </source>
</evidence>
<dbReference type="InterPro" id="IPR016193">
    <property type="entry name" value="Cytidine_deaminase-like"/>
</dbReference>
<keyword evidence="6 8" id="KW-0862">Zinc</keyword>
<comment type="caution">
    <text evidence="10">The sequence shown here is derived from an EMBL/GenBank/DDBJ whole genome shotgun (WGS) entry which is preliminary data.</text>
</comment>
<dbReference type="Pfam" id="PF00383">
    <property type="entry name" value="dCMP_cyt_deam_1"/>
    <property type="match status" value="1"/>
</dbReference>
<dbReference type="RefSeq" id="WP_005955110.1">
    <property type="nucleotide sequence ID" value="NZ_JASOTK010000001.1"/>
</dbReference>
<dbReference type="CDD" id="cd01285">
    <property type="entry name" value="nucleoside_deaminase"/>
    <property type="match status" value="1"/>
</dbReference>
<feature type="binding site" evidence="8">
    <location>
        <position position="51"/>
    </location>
    <ligand>
        <name>Zn(2+)</name>
        <dbReference type="ChEBI" id="CHEBI:29105"/>
        <note>catalytic</note>
    </ligand>
</feature>
<feature type="binding site" evidence="8">
    <location>
        <position position="81"/>
    </location>
    <ligand>
        <name>Zn(2+)</name>
        <dbReference type="ChEBI" id="CHEBI:29105"/>
        <note>catalytic</note>
    </ligand>
</feature>
<dbReference type="SUPFAM" id="SSF53927">
    <property type="entry name" value="Cytidine deaminase-like"/>
    <property type="match status" value="1"/>
</dbReference>
<dbReference type="PROSITE" id="PS00903">
    <property type="entry name" value="CYT_DCMP_DEAMINASES_1"/>
    <property type="match status" value="1"/>
</dbReference>
<evidence type="ECO:0000256" key="3">
    <source>
        <dbReference type="ARBA" id="ARBA00022694"/>
    </source>
</evidence>
<dbReference type="InterPro" id="IPR002125">
    <property type="entry name" value="CMP_dCMP_dom"/>
</dbReference>
<keyword evidence="3 8" id="KW-0819">tRNA processing</keyword>
<evidence type="ECO:0000256" key="4">
    <source>
        <dbReference type="ARBA" id="ARBA00022723"/>
    </source>
</evidence>
<evidence type="ECO:0000256" key="7">
    <source>
        <dbReference type="ARBA" id="ARBA00048045"/>
    </source>
</evidence>
<comment type="similarity">
    <text evidence="1">Belongs to the cytidine and deoxycytidylate deaminase family. ADAT2 subfamily.</text>
</comment>
<evidence type="ECO:0000259" key="9">
    <source>
        <dbReference type="PROSITE" id="PS51747"/>
    </source>
</evidence>
<dbReference type="PATRIC" id="fig|54005.3.peg.678"/>
<evidence type="ECO:0000256" key="1">
    <source>
        <dbReference type="ARBA" id="ARBA00010669"/>
    </source>
</evidence>
<proteinExistence type="inferred from homology"/>
<comment type="subunit">
    <text evidence="2 8">Homodimer.</text>
</comment>
<dbReference type="EMBL" id="LRQE01000022">
    <property type="protein sequence ID" value="KXA30910.1"/>
    <property type="molecule type" value="Genomic_DNA"/>
</dbReference>
<evidence type="ECO:0000313" key="10">
    <source>
        <dbReference type="EMBL" id="KXA30910.1"/>
    </source>
</evidence>
<dbReference type="AlphaFoldDB" id="A0A133PQI9"/>
<feature type="active site" description="Proton donor" evidence="8">
    <location>
        <position position="53"/>
    </location>
</feature>
<name>A0A133PQI9_9FIRM</name>
<comment type="cofactor">
    <cofactor evidence="8">
        <name>Zn(2+)</name>
        <dbReference type="ChEBI" id="CHEBI:29105"/>
    </cofactor>
    <text evidence="8">Binds 1 zinc ion per subunit.</text>
</comment>
<keyword evidence="4 8" id="KW-0479">Metal-binding</keyword>